<dbReference type="GO" id="GO:0042802">
    <property type="term" value="F:identical protein binding"/>
    <property type="evidence" value="ECO:0007669"/>
    <property type="project" value="UniProtKB-ARBA"/>
</dbReference>
<dbReference type="InterPro" id="IPR016192">
    <property type="entry name" value="APOBEC/CMP_deaminase_Zn-bd"/>
</dbReference>
<comment type="similarity">
    <text evidence="1">Belongs to the cytidine and deoxycytidylate deaminase family.</text>
</comment>
<dbReference type="GO" id="GO:0008270">
    <property type="term" value="F:zinc ion binding"/>
    <property type="evidence" value="ECO:0007669"/>
    <property type="project" value="InterPro"/>
</dbReference>
<dbReference type="AlphaFoldDB" id="A0A064BZT1"/>
<organism evidence="6 10">
    <name type="scientific">Streptococcus pneumoniae</name>
    <dbReference type="NCBI Taxonomy" id="1313"/>
    <lineage>
        <taxon>Bacteria</taxon>
        <taxon>Bacillati</taxon>
        <taxon>Bacillota</taxon>
        <taxon>Bacilli</taxon>
        <taxon>Lactobacillales</taxon>
        <taxon>Streptococcaceae</taxon>
        <taxon>Streptococcus</taxon>
    </lineage>
</organism>
<dbReference type="PATRIC" id="fig|1313.5270.peg.1785"/>
<evidence type="ECO:0000313" key="11">
    <source>
        <dbReference type="Proteomes" id="UP000046095"/>
    </source>
</evidence>
<evidence type="ECO:0000313" key="6">
    <source>
        <dbReference type="EMBL" id="CKJ34000.1"/>
    </source>
</evidence>
<dbReference type="PANTHER" id="PTHR11644">
    <property type="entry name" value="CYTIDINE DEAMINASE"/>
    <property type="match status" value="1"/>
</dbReference>
<reference evidence="6 10" key="2">
    <citation type="submission" date="2015-03" db="EMBL/GenBank/DDBJ databases">
        <authorList>
            <consortium name="Pathogen Informatics"/>
            <person name="Murphy D."/>
        </authorList>
    </citation>
    <scope>NUCLEOTIDE SEQUENCE [LARGE SCALE GENOMIC DNA]</scope>
    <source>
        <strain evidence="6 10">0310</strain>
    </source>
</reference>
<reference evidence="12 13" key="3">
    <citation type="submission" date="2019-07" db="EMBL/GenBank/DDBJ databases">
        <authorList>
            <person name="Mohale T."/>
        </authorList>
    </citation>
    <scope>NUCLEOTIDE SEQUENCE [LARGE SCALE GENOMIC DNA]</scope>
    <source>
        <strain evidence="8 13">NTPn 189</strain>
        <strain evidence="9 12">NTPn 59</strain>
    </source>
</reference>
<keyword evidence="4" id="KW-0862">Zinc</keyword>
<dbReference type="Gene3D" id="3.40.140.10">
    <property type="entry name" value="Cytidine Deaminase, domain 2"/>
    <property type="match status" value="1"/>
</dbReference>
<protein>
    <submittedName>
        <fullName evidence="8">Cytidine deaminase</fullName>
    </submittedName>
    <submittedName>
        <fullName evidence="6">Cytidine/deoxycytidylate deaminase</fullName>
        <ecNumber evidence="6">3.5.4.1</ecNumber>
        <ecNumber evidence="6">3.5.4.5</ecNumber>
    </submittedName>
</protein>
<dbReference type="GO" id="GO:0005829">
    <property type="term" value="C:cytosol"/>
    <property type="evidence" value="ECO:0007669"/>
    <property type="project" value="TreeGrafter"/>
</dbReference>
<evidence type="ECO:0000313" key="7">
    <source>
        <dbReference type="EMBL" id="COR55839.1"/>
    </source>
</evidence>
<evidence type="ECO:0000256" key="2">
    <source>
        <dbReference type="ARBA" id="ARBA00022723"/>
    </source>
</evidence>
<evidence type="ECO:0000313" key="10">
    <source>
        <dbReference type="Proteomes" id="UP000045541"/>
    </source>
</evidence>
<feature type="domain" description="CMP/dCMP-type deaminase" evidence="5">
    <location>
        <begin position="27"/>
        <end position="106"/>
    </location>
</feature>
<gene>
    <name evidence="6" type="primary">codA</name>
    <name evidence="9" type="ORF">AZJ28_01505</name>
    <name evidence="8" type="ORF">AZK02_01650</name>
    <name evidence="7" type="ORF">ERS021218_01001</name>
    <name evidence="6" type="ORF">ERS096071_02130</name>
</gene>
<dbReference type="PANTHER" id="PTHR11644:SF2">
    <property type="entry name" value="CYTIDINE DEAMINASE"/>
    <property type="match status" value="1"/>
</dbReference>
<dbReference type="GO" id="GO:0055086">
    <property type="term" value="P:nucleobase-containing small molecule metabolic process"/>
    <property type="evidence" value="ECO:0007669"/>
    <property type="project" value="UniProtKB-ARBA"/>
</dbReference>
<evidence type="ECO:0000313" key="9">
    <source>
        <dbReference type="EMBL" id="TVX72374.1"/>
    </source>
</evidence>
<dbReference type="GO" id="GO:0004126">
    <property type="term" value="F:cytidine deaminase activity"/>
    <property type="evidence" value="ECO:0007669"/>
    <property type="project" value="UniProtKB-EC"/>
</dbReference>
<evidence type="ECO:0000256" key="4">
    <source>
        <dbReference type="ARBA" id="ARBA00022833"/>
    </source>
</evidence>
<dbReference type="GO" id="GO:0072527">
    <property type="term" value="P:pyrimidine-containing compound metabolic process"/>
    <property type="evidence" value="ECO:0007669"/>
    <property type="project" value="UniProtKB-ARBA"/>
</dbReference>
<reference evidence="7 11" key="1">
    <citation type="submission" date="2015-03" db="EMBL/GenBank/DDBJ databases">
        <authorList>
            <person name="Murphy D."/>
        </authorList>
    </citation>
    <scope>NUCLEOTIDE SEQUENCE [LARGE SCALE GENOMIC DNA]</scope>
    <source>
        <strain evidence="7 11">SMRU1708</strain>
    </source>
</reference>
<dbReference type="InterPro" id="IPR050202">
    <property type="entry name" value="Cyt/Deoxycyt_deaminase"/>
</dbReference>
<keyword evidence="2" id="KW-0479">Metal-binding</keyword>
<name>A0A064BZT1_STREE</name>
<sequence>MDIWEKMYEEAQKLYNPHEVSDFVYANHVVAAVEAEDGQIFTGFCMEGTCGVFHLCAERAALFNMYQFSGQTKVKKVLAFRDKPPYGGSSAIPCGACREFLLELNAENKDAEFMMDYNIRKTVKVAELIPYWWGEERASKFNER</sequence>
<proteinExistence type="inferred from homology"/>
<dbReference type="Proteomes" id="UP000046095">
    <property type="component" value="Unassembled WGS sequence"/>
</dbReference>
<dbReference type="EC" id="3.5.4.1" evidence="6"/>
<dbReference type="GO" id="GO:0004131">
    <property type="term" value="F:cytosine deaminase activity"/>
    <property type="evidence" value="ECO:0007669"/>
    <property type="project" value="UniProtKB-EC"/>
</dbReference>
<dbReference type="FunFam" id="3.40.140.10:FF:000078">
    <property type="entry name" value="Cytidine/deoxycytidylate deaminase family protein"/>
    <property type="match status" value="1"/>
</dbReference>
<dbReference type="EC" id="3.5.4.5" evidence="6"/>
<evidence type="ECO:0000313" key="8">
    <source>
        <dbReference type="EMBL" id="TVW28705.1"/>
    </source>
</evidence>
<dbReference type="EMBL" id="CRVC01000010">
    <property type="protein sequence ID" value="COR55839.1"/>
    <property type="molecule type" value="Genomic_DNA"/>
</dbReference>
<evidence type="ECO:0000256" key="3">
    <source>
        <dbReference type="ARBA" id="ARBA00022801"/>
    </source>
</evidence>
<accession>A0A064BZT1</accession>
<dbReference type="EMBL" id="CMWB01000065">
    <property type="protein sequence ID" value="CKJ34000.1"/>
    <property type="molecule type" value="Genomic_DNA"/>
</dbReference>
<evidence type="ECO:0000256" key="1">
    <source>
        <dbReference type="ARBA" id="ARBA00006576"/>
    </source>
</evidence>
<keyword evidence="3 6" id="KW-0378">Hydrolase</keyword>
<evidence type="ECO:0000259" key="5">
    <source>
        <dbReference type="Pfam" id="PF00383"/>
    </source>
</evidence>
<dbReference type="Pfam" id="PF00383">
    <property type="entry name" value="dCMP_cyt_deam_1"/>
    <property type="match status" value="1"/>
</dbReference>
<dbReference type="PROSITE" id="PS00903">
    <property type="entry name" value="CYT_DCMP_DEAMINASES_1"/>
    <property type="match status" value="1"/>
</dbReference>
<dbReference type="SUPFAM" id="SSF53927">
    <property type="entry name" value="Cytidine deaminase-like"/>
    <property type="match status" value="1"/>
</dbReference>
<dbReference type="CDD" id="cd01283">
    <property type="entry name" value="cytidine_deaminase"/>
    <property type="match status" value="1"/>
</dbReference>
<dbReference type="Proteomes" id="UP000315060">
    <property type="component" value="Unassembled WGS sequence"/>
</dbReference>
<dbReference type="EMBL" id="VMVH01000013">
    <property type="protein sequence ID" value="TVW28705.1"/>
    <property type="molecule type" value="Genomic_DNA"/>
</dbReference>
<dbReference type="Proteomes" id="UP000045541">
    <property type="component" value="Unassembled WGS sequence"/>
</dbReference>
<dbReference type="EMBL" id="VMYC01000018">
    <property type="protein sequence ID" value="TVX72374.1"/>
    <property type="molecule type" value="Genomic_DNA"/>
</dbReference>
<evidence type="ECO:0000313" key="13">
    <source>
        <dbReference type="Proteomes" id="UP000318940"/>
    </source>
</evidence>
<dbReference type="Proteomes" id="UP000318940">
    <property type="component" value="Unassembled WGS sequence"/>
</dbReference>
<dbReference type="InterPro" id="IPR002125">
    <property type="entry name" value="CMP_dCMP_dom"/>
</dbReference>
<dbReference type="InterPro" id="IPR016193">
    <property type="entry name" value="Cytidine_deaminase-like"/>
</dbReference>
<evidence type="ECO:0000313" key="12">
    <source>
        <dbReference type="Proteomes" id="UP000315060"/>
    </source>
</evidence>